<feature type="domain" description="LamG-like jellyroll fold" evidence="3">
    <location>
        <begin position="71"/>
        <end position="205"/>
    </location>
</feature>
<keyword evidence="1" id="KW-0732">Signal</keyword>
<name>A0A1D9FWV6_MOOP1</name>
<evidence type="ECO:0000256" key="1">
    <source>
        <dbReference type="ARBA" id="ARBA00022729"/>
    </source>
</evidence>
<dbReference type="SMART" id="SM00560">
    <property type="entry name" value="LamGL"/>
    <property type="match status" value="1"/>
</dbReference>
<sequence>MSELIVKLNLDYQDESGQFIDSSGNDYSVTTESDTAPTLVDDSQFFSVASFDGTDDFISLPDASTLNLTSNSFSVEAWVYIADSISEITSSGDLTVLGSLDSSSGNVLQLTIRNGSPYMGFTGIETTASDTTLIPGTWYHLAWVYDAEAKTQTIYLNGAMIAQGTDKEGFTGTSALRVGQWTTGPTFFDGKMAMLRIYYGVLSVADIKRDMYQDNPSYTFNSTYPIDFSLFDKDEANTLYIEDEPADQVFTLEIYNHASETITWQGSDSVSSSNYHFALKFRPQTLAEESLSGDSPIALSETSGTSWQLLLESDENQRDVVYLLSTTDSTLAPGETLSIELENVGASGSQGARGTQVELVTDNITYSTDPDTVLQLNRVNHLSVINHRGEDDIPLHVGFVGPNTVLNNGSEPADATVPQLVLRLTNTNTNTSSIQGNDVNFLLKDDDADTSKIIINFDTDTENNSAENVWALGSSSLVAAIEITPPDNWTVEFVDGEVPEWILRPSADQVLAVGDKLEIGIGNIVTSHPTGPTHVYINYQNIPGYWDGKLVAVIQKQPLVFYDENVGIGVAQPSAKLEVASSFSAGSISTGGSLSAGSISTNSILSGERQLYTEAAISIDYRSGNNTTEGTATNTGLCYRVASNPQSQEPIFQVRSSGQAVRLFVEHDGWTGSGWNAAWFSGSSRSNYFQGATQIGGTYDSSLTASTKLYVDGDSQITGALKVDSLSYSGTKPIVRKQFTINLRINGGKVSQSLDYSTTDYPIAYNIDDGVSVYEKNGQWYATGNSGYTFYVVFFHNSIVDVL</sequence>
<dbReference type="SUPFAM" id="SSF49899">
    <property type="entry name" value="Concanavalin A-like lectins/glucanases"/>
    <property type="match status" value="1"/>
</dbReference>
<gene>
    <name evidence="4" type="ORF">BJP36_07670</name>
</gene>
<dbReference type="Gene3D" id="2.60.120.200">
    <property type="match status" value="1"/>
</dbReference>
<dbReference type="Pfam" id="PF13385">
    <property type="entry name" value="Laminin_G_3"/>
    <property type="match status" value="1"/>
</dbReference>
<evidence type="ECO:0000313" key="4">
    <source>
        <dbReference type="EMBL" id="AOY79827.1"/>
    </source>
</evidence>
<dbReference type="Proteomes" id="UP000176944">
    <property type="component" value="Chromosome"/>
</dbReference>
<dbReference type="InterPro" id="IPR013320">
    <property type="entry name" value="ConA-like_dom_sf"/>
</dbReference>
<organism evidence="4 5">
    <name type="scientific">Moorena producens (strain JHB)</name>
    <dbReference type="NCBI Taxonomy" id="1454205"/>
    <lineage>
        <taxon>Bacteria</taxon>
        <taxon>Bacillati</taxon>
        <taxon>Cyanobacteriota</taxon>
        <taxon>Cyanophyceae</taxon>
        <taxon>Coleofasciculales</taxon>
        <taxon>Coleofasciculaceae</taxon>
        <taxon>Moorena</taxon>
    </lineage>
</organism>
<dbReference type="InterPro" id="IPR006558">
    <property type="entry name" value="LamG-like"/>
</dbReference>
<dbReference type="EMBL" id="CP017708">
    <property type="protein sequence ID" value="AOY79827.1"/>
    <property type="molecule type" value="Genomic_DNA"/>
</dbReference>
<protein>
    <submittedName>
        <fullName evidence="4">LamG domain-containing protein</fullName>
    </submittedName>
</protein>
<evidence type="ECO:0000259" key="3">
    <source>
        <dbReference type="SMART" id="SM00560"/>
    </source>
</evidence>
<accession>A0A1D9FWV6</accession>
<evidence type="ECO:0000313" key="5">
    <source>
        <dbReference type="Proteomes" id="UP000176944"/>
    </source>
</evidence>
<dbReference type="AlphaFoldDB" id="A0A1D9FWV6"/>
<reference evidence="5" key="1">
    <citation type="submission" date="2016-10" db="EMBL/GenBank/DDBJ databases">
        <title>Comparative genomics uncovers the prolific and rare metabolic potential of the cyanobacterial genus Moorea.</title>
        <authorList>
            <person name="Leao T."/>
            <person name="Castelao G."/>
            <person name="Korobeynikov A."/>
            <person name="Monroe E.A."/>
            <person name="Podell S."/>
            <person name="Glukhov E."/>
            <person name="Allen E."/>
            <person name="Gerwick W.H."/>
            <person name="Gerwick L."/>
        </authorList>
    </citation>
    <scope>NUCLEOTIDE SEQUENCE [LARGE SCALE GENOMIC DNA]</scope>
    <source>
        <strain evidence="5">JHB</strain>
    </source>
</reference>
<keyword evidence="2" id="KW-1015">Disulfide bond</keyword>
<evidence type="ECO:0000256" key="2">
    <source>
        <dbReference type="ARBA" id="ARBA00023157"/>
    </source>
</evidence>
<proteinExistence type="predicted"/>